<protein>
    <submittedName>
        <fullName evidence="2">AhpD family alkylhydroperoxidase</fullName>
    </submittedName>
</protein>
<gene>
    <name evidence="2" type="ORF">J2Z34_003232</name>
</gene>
<name>A0ABS4G8G3_9CLOT</name>
<sequence>MAGAYIDPPKKIPFYIRIGMYVTKKVTGMDLLVPKLLAWYPRSAIGSAALEGLMAKPEGDISERLLKLIRIQVSLIVTCPFCIDMNSFESDRHGITDDEIRSLQVMEDSHTFTDLEKLALKYARLISATPVKLDDEFMDMMKAAFNEREILMIASTAAQVNYWARLIKSLGVPPAGFTDSCSID</sequence>
<dbReference type="InterPro" id="IPR003779">
    <property type="entry name" value="CMD-like"/>
</dbReference>
<evidence type="ECO:0000259" key="1">
    <source>
        <dbReference type="Pfam" id="PF02627"/>
    </source>
</evidence>
<keyword evidence="3" id="KW-1185">Reference proteome</keyword>
<dbReference type="PANTHER" id="PTHR34846:SF10">
    <property type="entry name" value="CYTOPLASMIC PROTEIN"/>
    <property type="match status" value="1"/>
</dbReference>
<feature type="domain" description="Carboxymuconolactone decarboxylase-like" evidence="1">
    <location>
        <begin position="50"/>
        <end position="124"/>
    </location>
</feature>
<comment type="caution">
    <text evidence="2">The sequence shown here is derived from an EMBL/GenBank/DDBJ whole genome shotgun (WGS) entry which is preliminary data.</text>
</comment>
<accession>A0ABS4G8G3</accession>
<dbReference type="RefSeq" id="WP_209460877.1">
    <property type="nucleotide sequence ID" value="NZ_JAGGKC010000037.1"/>
</dbReference>
<dbReference type="Gene3D" id="1.20.1290.10">
    <property type="entry name" value="AhpD-like"/>
    <property type="match status" value="1"/>
</dbReference>
<dbReference type="Proteomes" id="UP001519271">
    <property type="component" value="Unassembled WGS sequence"/>
</dbReference>
<dbReference type="InterPro" id="IPR029032">
    <property type="entry name" value="AhpD-like"/>
</dbReference>
<dbReference type="Pfam" id="PF02627">
    <property type="entry name" value="CMD"/>
    <property type="match status" value="1"/>
</dbReference>
<evidence type="ECO:0000313" key="3">
    <source>
        <dbReference type="Proteomes" id="UP001519271"/>
    </source>
</evidence>
<organism evidence="2 3">
    <name type="scientific">Youngiibacter multivorans</name>
    <dbReference type="NCBI Taxonomy" id="937251"/>
    <lineage>
        <taxon>Bacteria</taxon>
        <taxon>Bacillati</taxon>
        <taxon>Bacillota</taxon>
        <taxon>Clostridia</taxon>
        <taxon>Eubacteriales</taxon>
        <taxon>Clostridiaceae</taxon>
        <taxon>Youngiibacter</taxon>
    </lineage>
</organism>
<dbReference type="EMBL" id="JAGGKC010000037">
    <property type="protein sequence ID" value="MBP1920717.1"/>
    <property type="molecule type" value="Genomic_DNA"/>
</dbReference>
<evidence type="ECO:0000313" key="2">
    <source>
        <dbReference type="EMBL" id="MBP1920717.1"/>
    </source>
</evidence>
<reference evidence="2 3" key="1">
    <citation type="submission" date="2021-03" db="EMBL/GenBank/DDBJ databases">
        <title>Genomic Encyclopedia of Type Strains, Phase IV (KMG-IV): sequencing the most valuable type-strain genomes for metagenomic binning, comparative biology and taxonomic classification.</title>
        <authorList>
            <person name="Goeker M."/>
        </authorList>
    </citation>
    <scope>NUCLEOTIDE SEQUENCE [LARGE SCALE GENOMIC DNA]</scope>
    <source>
        <strain evidence="2 3">DSM 6139</strain>
    </source>
</reference>
<dbReference type="SUPFAM" id="SSF69118">
    <property type="entry name" value="AhpD-like"/>
    <property type="match status" value="1"/>
</dbReference>
<dbReference type="PANTHER" id="PTHR34846">
    <property type="entry name" value="4-CARBOXYMUCONOLACTONE DECARBOXYLASE FAMILY PROTEIN (AFU_ORTHOLOGUE AFUA_6G11590)"/>
    <property type="match status" value="1"/>
</dbReference>
<proteinExistence type="predicted"/>